<keyword evidence="5" id="KW-0472">Membrane</keyword>
<comment type="similarity">
    <text evidence="2">Belongs to the methyl-accepting chemotaxis (MCP) protein family.</text>
</comment>
<feature type="transmembrane region" description="Helical" evidence="5">
    <location>
        <begin position="386"/>
        <end position="405"/>
    </location>
</feature>
<keyword evidence="5" id="KW-1133">Transmembrane helix</keyword>
<keyword evidence="1 3" id="KW-0807">Transducer</keyword>
<evidence type="ECO:0000313" key="7">
    <source>
        <dbReference type="EMBL" id="APT73841.1"/>
    </source>
</evidence>
<dbReference type="SMART" id="SM00283">
    <property type="entry name" value="MA"/>
    <property type="match status" value="1"/>
</dbReference>
<dbReference type="SUPFAM" id="SSF58104">
    <property type="entry name" value="Methyl-accepting chemotaxis protein (MCP) signaling domain"/>
    <property type="match status" value="1"/>
</dbReference>
<dbReference type="PANTHER" id="PTHR32089">
    <property type="entry name" value="METHYL-ACCEPTING CHEMOTAXIS PROTEIN MCPB"/>
    <property type="match status" value="1"/>
</dbReference>
<keyword evidence="4" id="KW-0175">Coiled coil</keyword>
<accession>A0ABM6GE47</accession>
<sequence>MSFRSKIILFAIILVTVPVFLVTYLNVNTVNLQIDNLQKEIVSNVNNEVVEKYEAYIENFKDALLKQSEEYTKNLTETVKEQEEKIKKSFDNLYKKALSNQVNFTFETVINLLKEKTEQLLTGAQIAASLKETVNAANDKNLSLTERKALLFPFVEKFSIEYAALWIIDKNKPKIKSKLYTQHENKYIVEYAKSNSSSANVAFYKKPPYKDKLEKIFSELLNAKSVFYRSLIYPYKNSLYAITIVPVMHPVLGNTINGFIVFVDKMDNSFLDGIKSISNAEITLYVDNKSLITTKINENGQRLVGEELKRTNDNVIEILGKKYYTKVGEFTYLGKKIADIEVAIPFEIIDTNVKLPAPKPFEVPKLEKPKVSINLKIDNSSLIRKTIILVAIIIAISIILIFIITKQLSKALVHSKNVIEKLSEGKFENVDSVKVSGEFKIMMNSLKILSERFKDFAQKLLGNSKEIVSKVDGLEELSKILTKTSKEFSNAIDMFSKDTTEVLNEFDNLRYTTNDAKVAIENVENTLEELVNDILDTERKIDENTTLVREMDTNITNSLNAMEQFNSYINQTIEQFNKVTGEISKIQNVANQTNLLALNAAIEAARAGEAGKGFAVVADEIMKLSVEINNISKKLVKDMEEYTNNLGSLNKVFETSKNNFSKLSKTKEEFSEGFQIVIDRIQKLANTTKTVSQVLQQTKDVFNEMVNISERSIKTVSEAVDKMTIVNKNMLKLEDFSQRLHETVNAIDFVSEQLKNIANWFKIEE</sequence>
<evidence type="ECO:0000259" key="6">
    <source>
        <dbReference type="PROSITE" id="PS50111"/>
    </source>
</evidence>
<evidence type="ECO:0000256" key="2">
    <source>
        <dbReference type="ARBA" id="ARBA00029447"/>
    </source>
</evidence>
<feature type="coiled-coil region" evidence="4">
    <location>
        <begin position="513"/>
        <end position="540"/>
    </location>
</feature>
<proteinExistence type="inferred from homology"/>
<evidence type="ECO:0000256" key="5">
    <source>
        <dbReference type="SAM" id="Phobius"/>
    </source>
</evidence>
<feature type="transmembrane region" description="Helical" evidence="5">
    <location>
        <begin position="7"/>
        <end position="27"/>
    </location>
</feature>
<gene>
    <name evidence="7" type="ORF">BW47_04575</name>
</gene>
<evidence type="ECO:0000256" key="3">
    <source>
        <dbReference type="PROSITE-ProRule" id="PRU00284"/>
    </source>
</evidence>
<dbReference type="RefSeq" id="WP_012057073.1">
    <property type="nucleotide sequence ID" value="NZ_CP007389.1"/>
</dbReference>
<dbReference type="EMBL" id="CP007389">
    <property type="protein sequence ID" value="APT73841.1"/>
    <property type="molecule type" value="Genomic_DNA"/>
</dbReference>
<dbReference type="Pfam" id="PF00015">
    <property type="entry name" value="MCPsignal"/>
    <property type="match status" value="1"/>
</dbReference>
<dbReference type="PRINTS" id="PR00260">
    <property type="entry name" value="CHEMTRNSDUCR"/>
</dbReference>
<evidence type="ECO:0000313" key="8">
    <source>
        <dbReference type="Proteomes" id="UP000185490"/>
    </source>
</evidence>
<dbReference type="Gene3D" id="6.10.340.10">
    <property type="match status" value="1"/>
</dbReference>
<keyword evidence="5" id="KW-0812">Transmembrane</keyword>
<organism evidence="7 8">
    <name type="scientific">Thermosipho melanesiensis</name>
    <dbReference type="NCBI Taxonomy" id="46541"/>
    <lineage>
        <taxon>Bacteria</taxon>
        <taxon>Thermotogati</taxon>
        <taxon>Thermotogota</taxon>
        <taxon>Thermotogae</taxon>
        <taxon>Thermotogales</taxon>
        <taxon>Fervidobacteriaceae</taxon>
        <taxon>Thermosipho</taxon>
    </lineage>
</organism>
<evidence type="ECO:0000256" key="1">
    <source>
        <dbReference type="ARBA" id="ARBA00023224"/>
    </source>
</evidence>
<dbReference type="Proteomes" id="UP000185490">
    <property type="component" value="Chromosome"/>
</dbReference>
<dbReference type="PANTHER" id="PTHR32089:SF112">
    <property type="entry name" value="LYSOZYME-LIKE PROTEIN-RELATED"/>
    <property type="match status" value="1"/>
</dbReference>
<reference evidence="7 8" key="1">
    <citation type="submission" date="2014-02" db="EMBL/GenBank/DDBJ databases">
        <title>Diversity of Thermotogales isolates from hydrothermal vents.</title>
        <authorList>
            <person name="Haverkamp T.H.A."/>
            <person name="Lossouarn J."/>
            <person name="Geslin C."/>
            <person name="Nesbo C.L."/>
        </authorList>
    </citation>
    <scope>NUCLEOTIDE SEQUENCE [LARGE SCALE GENOMIC DNA]</scope>
    <source>
        <strain evidence="7 8">431</strain>
    </source>
</reference>
<keyword evidence="8" id="KW-1185">Reference proteome</keyword>
<feature type="domain" description="Methyl-accepting transducer" evidence="6">
    <location>
        <begin position="477"/>
        <end position="713"/>
    </location>
</feature>
<evidence type="ECO:0000256" key="4">
    <source>
        <dbReference type="SAM" id="Coils"/>
    </source>
</evidence>
<dbReference type="PROSITE" id="PS50111">
    <property type="entry name" value="CHEMOTAXIS_TRANSDUC_2"/>
    <property type="match status" value="1"/>
</dbReference>
<dbReference type="InterPro" id="IPR004089">
    <property type="entry name" value="MCPsignal_dom"/>
</dbReference>
<name>A0ABM6GE47_9BACT</name>
<dbReference type="Gene3D" id="1.10.287.950">
    <property type="entry name" value="Methyl-accepting chemotaxis protein"/>
    <property type="match status" value="1"/>
</dbReference>
<dbReference type="InterPro" id="IPR004090">
    <property type="entry name" value="Chemotax_Me-accpt_rcpt"/>
</dbReference>
<protein>
    <submittedName>
        <fullName evidence="7">Chemotaxis protein</fullName>
    </submittedName>
</protein>